<organism evidence="7 8">
    <name type="scientific">Marinithermofilum abyssi</name>
    <dbReference type="NCBI Taxonomy" id="1571185"/>
    <lineage>
        <taxon>Bacteria</taxon>
        <taxon>Bacillati</taxon>
        <taxon>Bacillota</taxon>
        <taxon>Bacilli</taxon>
        <taxon>Bacillales</taxon>
        <taxon>Thermoactinomycetaceae</taxon>
        <taxon>Marinithermofilum</taxon>
    </lineage>
</organism>
<dbReference type="Gene3D" id="3.40.50.510">
    <property type="entry name" value="Phosphotransferase system, mannose-type IIA component"/>
    <property type="match status" value="1"/>
</dbReference>
<evidence type="ECO:0000256" key="1">
    <source>
        <dbReference type="ARBA" id="ARBA00001113"/>
    </source>
</evidence>
<comment type="catalytic activity">
    <reaction evidence="1">
        <text>dihydroxyacetone + phosphoenolpyruvate = dihydroxyacetone phosphate + pyruvate</text>
        <dbReference type="Rhea" id="RHEA:18381"/>
        <dbReference type="ChEBI" id="CHEBI:15361"/>
        <dbReference type="ChEBI" id="CHEBI:16016"/>
        <dbReference type="ChEBI" id="CHEBI:57642"/>
        <dbReference type="ChEBI" id="CHEBI:58702"/>
        <dbReference type="EC" id="2.7.1.121"/>
    </reaction>
</comment>
<dbReference type="EMBL" id="BMHQ01000005">
    <property type="protein sequence ID" value="GGE17031.1"/>
    <property type="molecule type" value="Genomic_DNA"/>
</dbReference>
<name>A0A8J2VDR4_9BACL</name>
<dbReference type="InterPro" id="IPR012844">
    <property type="entry name" value="DhaM_N"/>
</dbReference>
<dbReference type="InterPro" id="IPR004701">
    <property type="entry name" value="PTS_EIIA_man-typ"/>
</dbReference>
<dbReference type="GO" id="GO:0009401">
    <property type="term" value="P:phosphoenolpyruvate-dependent sugar phosphotransferase system"/>
    <property type="evidence" value="ECO:0007669"/>
    <property type="project" value="InterPro"/>
</dbReference>
<evidence type="ECO:0000256" key="4">
    <source>
        <dbReference type="ARBA" id="ARBA00022679"/>
    </source>
</evidence>
<dbReference type="GO" id="GO:0016020">
    <property type="term" value="C:membrane"/>
    <property type="evidence" value="ECO:0007669"/>
    <property type="project" value="InterPro"/>
</dbReference>
<protein>
    <recommendedName>
        <fullName evidence="3">phosphoenolpyruvate--glycerone phosphotransferase</fullName>
        <ecNumber evidence="3">2.7.1.121</ecNumber>
    </recommendedName>
</protein>
<comment type="subunit">
    <text evidence="5">Homodimer. The dihydroxyacetone kinase complex is composed of a homodimer of DhaM, a homodimer of DhaK and the subunit DhaL.</text>
</comment>
<keyword evidence="4" id="KW-0808">Transferase</keyword>
<keyword evidence="7" id="KW-0418">Kinase</keyword>
<feature type="domain" description="PTS EIIA type-4" evidence="6">
    <location>
        <begin position="2"/>
        <end position="129"/>
    </location>
</feature>
<dbReference type="PANTHER" id="PTHR38594">
    <property type="entry name" value="PEP-DEPENDENT DIHYDROXYACETONE KINASE, PHOSPHORYL DONOR SUBUNIT DHAM"/>
    <property type="match status" value="1"/>
</dbReference>
<evidence type="ECO:0000256" key="5">
    <source>
        <dbReference type="ARBA" id="ARBA00046577"/>
    </source>
</evidence>
<dbReference type="Pfam" id="PF03610">
    <property type="entry name" value="EIIA-man"/>
    <property type="match status" value="1"/>
</dbReference>
<evidence type="ECO:0000259" key="6">
    <source>
        <dbReference type="PROSITE" id="PS51096"/>
    </source>
</evidence>
<dbReference type="EC" id="2.7.1.121" evidence="3"/>
<accession>A0A8J2VDR4</accession>
<reference evidence="7" key="1">
    <citation type="journal article" date="2014" name="Int. J. Syst. Evol. Microbiol.">
        <title>Complete genome sequence of Corynebacterium casei LMG S-19264T (=DSM 44701T), isolated from a smear-ripened cheese.</title>
        <authorList>
            <consortium name="US DOE Joint Genome Institute (JGI-PGF)"/>
            <person name="Walter F."/>
            <person name="Albersmeier A."/>
            <person name="Kalinowski J."/>
            <person name="Ruckert C."/>
        </authorList>
    </citation>
    <scope>NUCLEOTIDE SEQUENCE</scope>
    <source>
        <strain evidence="7">CGMCC 1.15179</strain>
    </source>
</reference>
<proteinExistence type="predicted"/>
<dbReference type="GO" id="GO:0047324">
    <property type="term" value="F:phosphoenolpyruvate-glycerone phosphotransferase activity"/>
    <property type="evidence" value="ECO:0007669"/>
    <property type="project" value="UniProtKB-EC"/>
</dbReference>
<dbReference type="InterPro" id="IPR039643">
    <property type="entry name" value="DhaM"/>
</dbReference>
<dbReference type="Proteomes" id="UP000625210">
    <property type="component" value="Unassembled WGS sequence"/>
</dbReference>
<dbReference type="PROSITE" id="PS51096">
    <property type="entry name" value="PTS_EIIA_TYPE_4"/>
    <property type="match status" value="1"/>
</dbReference>
<dbReference type="AlphaFoldDB" id="A0A8J2VDR4"/>
<gene>
    <name evidence="7" type="ORF">GCM10011571_18400</name>
</gene>
<keyword evidence="8" id="KW-1185">Reference proteome</keyword>
<dbReference type="RefSeq" id="WP_188647579.1">
    <property type="nucleotide sequence ID" value="NZ_BMHQ01000005.1"/>
</dbReference>
<comment type="function">
    <text evidence="2">Component of the dihydroxyacetone kinase complex, which is responsible for the phosphoenolpyruvate (PEP)-dependent phosphorylation of dihydroxyacetone. DhaM serves as the phosphoryl donor. Is phosphorylated by phosphoenolpyruvate in an EI- and HPr-dependent reaction, and a phosphorelay system on histidine residues finally leads to phosphoryl transfer to DhaL and dihydroxyacetone.</text>
</comment>
<evidence type="ECO:0000313" key="7">
    <source>
        <dbReference type="EMBL" id="GGE17031.1"/>
    </source>
</evidence>
<dbReference type="PANTHER" id="PTHR38594:SF1">
    <property type="entry name" value="PEP-DEPENDENT DIHYDROXYACETONE KINASE, PHOSPHORYL DONOR SUBUNIT DHAM"/>
    <property type="match status" value="1"/>
</dbReference>
<dbReference type="NCBIfam" id="TIGR02364">
    <property type="entry name" value="dha_pts"/>
    <property type="match status" value="1"/>
</dbReference>
<evidence type="ECO:0000256" key="2">
    <source>
        <dbReference type="ARBA" id="ARBA00002788"/>
    </source>
</evidence>
<comment type="caution">
    <text evidence="7">The sequence shown here is derived from an EMBL/GenBank/DDBJ whole genome shotgun (WGS) entry which is preliminary data.</text>
</comment>
<dbReference type="GO" id="GO:0019563">
    <property type="term" value="P:glycerol catabolic process"/>
    <property type="evidence" value="ECO:0007669"/>
    <property type="project" value="InterPro"/>
</dbReference>
<evidence type="ECO:0000313" key="8">
    <source>
        <dbReference type="Proteomes" id="UP000625210"/>
    </source>
</evidence>
<dbReference type="SUPFAM" id="SSF53062">
    <property type="entry name" value="PTS system fructose IIA component-like"/>
    <property type="match status" value="1"/>
</dbReference>
<sequence>MKTGLLLVSHSEALARGTRELVSAMAREVPILITAGDGNGGLGTRAKAIEQAVLSSDLENVILLFDLGSALMNAEMAAEMLTAQGYGMTVVDAPFVEGALAAGMALQVGKSPSEAAAEAEATRNSPKKG</sequence>
<dbReference type="InterPro" id="IPR036662">
    <property type="entry name" value="PTS_EIIA_man-typ_sf"/>
</dbReference>
<reference evidence="7" key="2">
    <citation type="submission" date="2020-09" db="EMBL/GenBank/DDBJ databases">
        <authorList>
            <person name="Sun Q."/>
            <person name="Zhou Y."/>
        </authorList>
    </citation>
    <scope>NUCLEOTIDE SEQUENCE</scope>
    <source>
        <strain evidence="7">CGMCC 1.15179</strain>
    </source>
</reference>
<evidence type="ECO:0000256" key="3">
    <source>
        <dbReference type="ARBA" id="ARBA00012095"/>
    </source>
</evidence>